<dbReference type="Proteomes" id="UP000076420">
    <property type="component" value="Unassembled WGS sequence"/>
</dbReference>
<dbReference type="VEuPathDB" id="VectorBase:BGLAX_043158"/>
<evidence type="ECO:0000313" key="3">
    <source>
        <dbReference type="Proteomes" id="UP000076420"/>
    </source>
</evidence>
<accession>A0A2C9LWE0</accession>
<feature type="coiled-coil region" evidence="1">
    <location>
        <begin position="190"/>
        <end position="256"/>
    </location>
</feature>
<keyword evidence="1" id="KW-0175">Coiled coil</keyword>
<gene>
    <name evidence="2" type="primary">106053471</name>
</gene>
<dbReference type="SUPFAM" id="SSF57997">
    <property type="entry name" value="Tropomyosin"/>
    <property type="match status" value="1"/>
</dbReference>
<feature type="coiled-coil region" evidence="1">
    <location>
        <begin position="124"/>
        <end position="151"/>
    </location>
</feature>
<dbReference type="EnsemblMetazoa" id="BGLB035768-RA">
    <property type="protein sequence ID" value="BGLB035768-PA"/>
    <property type="gene ID" value="BGLB035768"/>
</dbReference>
<evidence type="ECO:0000313" key="2">
    <source>
        <dbReference type="EnsemblMetazoa" id="BGLB035768-PA"/>
    </source>
</evidence>
<dbReference type="VEuPathDB" id="VectorBase:BGLB035768"/>
<evidence type="ECO:0000256" key="1">
    <source>
        <dbReference type="SAM" id="Coils"/>
    </source>
</evidence>
<dbReference type="KEGG" id="bgt:106053471"/>
<reference evidence="2" key="1">
    <citation type="submission" date="2020-05" db="UniProtKB">
        <authorList>
            <consortium name="EnsemblMetazoa"/>
        </authorList>
    </citation>
    <scope>IDENTIFICATION</scope>
    <source>
        <strain evidence="2">BB02</strain>
    </source>
</reference>
<feature type="coiled-coil region" evidence="1">
    <location>
        <begin position="12"/>
        <end position="81"/>
    </location>
</feature>
<name>A0A2C9LWE0_BIOGL</name>
<proteinExistence type="predicted"/>
<dbReference type="OrthoDB" id="304163at2759"/>
<sequence>IGDLERTIEHAEHDMECRMKRVDEQLQKYEREIKEKTHMIADCEEKCCRYQHALCDKEHEMENTEQKLARCNCELSNLCCKTKELEEARNCIQNRFNEMRVQYSELCEEYKITREQLQCQTVECSDAKRDLACAQREVEKLRRELDDVKMCLQVRILVCPLWSEGTSDESVQGALNAFTKAPRSQSHTKNEQLRNCLIELEENNATLTQKNNALQRQLCQIEKCYYQKVETLSRENEMLQTKAADKEDQLQAAKDCITLKDSEIMRLKLRMCNIDRCNNMTSECCVPMPGSHALTCETGVKCRRRSASCCINSQSNNCNKWSVSTNEPED</sequence>
<protein>
    <submittedName>
        <fullName evidence="2">Uncharacterized protein</fullName>
    </submittedName>
</protein>
<dbReference type="AlphaFoldDB" id="A0A2C9LWE0"/>
<organism evidence="2 3">
    <name type="scientific">Biomphalaria glabrata</name>
    <name type="common">Bloodfluke planorb</name>
    <name type="synonym">Freshwater snail</name>
    <dbReference type="NCBI Taxonomy" id="6526"/>
    <lineage>
        <taxon>Eukaryota</taxon>
        <taxon>Metazoa</taxon>
        <taxon>Spiralia</taxon>
        <taxon>Lophotrochozoa</taxon>
        <taxon>Mollusca</taxon>
        <taxon>Gastropoda</taxon>
        <taxon>Heterobranchia</taxon>
        <taxon>Euthyneura</taxon>
        <taxon>Panpulmonata</taxon>
        <taxon>Hygrophila</taxon>
        <taxon>Lymnaeoidea</taxon>
        <taxon>Planorbidae</taxon>
        <taxon>Biomphalaria</taxon>
    </lineage>
</organism>